<dbReference type="Gramene" id="TraesWEE_scaffold_161220_01G000200.1">
    <property type="protein sequence ID" value="TraesWEE_scaffold_161220_01G000200.1"/>
    <property type="gene ID" value="TraesWEE_scaffold_161220_01G000200"/>
</dbReference>
<evidence type="ECO:0000256" key="1">
    <source>
        <dbReference type="SAM" id="MobiDB-lite"/>
    </source>
</evidence>
<keyword evidence="2" id="KW-1133">Transmembrane helix</keyword>
<dbReference type="Gramene" id="TraesCAD_scaffold_164322_01G000200.1">
    <property type="protein sequence ID" value="TraesCAD_scaffold_164322_01G000200.1"/>
    <property type="gene ID" value="TraesCAD_scaffold_164322_01G000200"/>
</dbReference>
<dbReference type="Gramene" id="TraesRN3D0100908800.1">
    <property type="protein sequence ID" value="TraesRN3D0100908800.1"/>
    <property type="gene ID" value="TraesRN3D0100908800"/>
</dbReference>
<keyword evidence="2" id="KW-0812">Transmembrane</keyword>
<sequence length="140" mass="14886">MAGAAEDFAVRARGMEGLGDDGDVALGYPLIDDVERGQRKPAAVVGYPLPPEGTDPRPSSATRRPPPRDKCTSCKMFTKGFLVTLGTVLITDFVLGGLILKKAPHPLLVLLCSPFYPFVCAGLIMLIANCETSESHVQDG</sequence>
<accession>A0A3B6GYC8</accession>
<evidence type="ECO:0000313" key="4">
    <source>
        <dbReference type="Proteomes" id="UP000019116"/>
    </source>
</evidence>
<reference evidence="3" key="2">
    <citation type="submission" date="2018-10" db="UniProtKB">
        <authorList>
            <consortium name="EnsemblPlants"/>
        </authorList>
    </citation>
    <scope>IDENTIFICATION</scope>
</reference>
<keyword evidence="4" id="KW-1185">Reference proteome</keyword>
<dbReference type="Gramene" id="TraesNOR3D03G01978190.1">
    <property type="protein sequence ID" value="TraesNOR3D03G01978190.1"/>
    <property type="gene ID" value="TraesNOR3D03G01978190"/>
</dbReference>
<dbReference type="Gramene" id="TraesCLE_scaffold_191393_01G000200.1">
    <property type="protein sequence ID" value="TraesCLE_scaffold_191393_01G000200.1"/>
    <property type="gene ID" value="TraesCLE_scaffold_191393_01G000200"/>
</dbReference>
<protein>
    <submittedName>
        <fullName evidence="3">Uncharacterized protein</fullName>
    </submittedName>
</protein>
<dbReference type="Gramene" id="TraesCS3D03G0871000.1">
    <property type="protein sequence ID" value="TraesCS3D03G0871000.1.CDS"/>
    <property type="gene ID" value="TraesCS3D03G0871000"/>
</dbReference>
<dbReference type="Gramene" id="TraesROB_scaffold_158813_01G000200.1">
    <property type="protein sequence ID" value="TraesROB_scaffold_158813_01G000200.1"/>
    <property type="gene ID" value="TraesROB_scaffold_158813_01G000200"/>
</dbReference>
<feature type="transmembrane region" description="Helical" evidence="2">
    <location>
        <begin position="80"/>
        <end position="100"/>
    </location>
</feature>
<dbReference type="OrthoDB" id="10286574at2759"/>
<feature type="transmembrane region" description="Helical" evidence="2">
    <location>
        <begin position="107"/>
        <end position="128"/>
    </location>
</feature>
<evidence type="ECO:0000256" key="2">
    <source>
        <dbReference type="SAM" id="Phobius"/>
    </source>
</evidence>
<dbReference type="Gramene" id="TraesSTA3D03G01946860.1">
    <property type="protein sequence ID" value="TraesSTA3D03G01946860.1"/>
    <property type="gene ID" value="TraesSTA3D03G01946860"/>
</dbReference>
<proteinExistence type="predicted"/>
<feature type="region of interest" description="Disordered" evidence="1">
    <location>
        <begin position="39"/>
        <end position="69"/>
    </location>
</feature>
<evidence type="ECO:0000313" key="3">
    <source>
        <dbReference type="EnsemblPlants" id="TraesCS3D02G394600.1"/>
    </source>
</evidence>
<dbReference type="Gramene" id="TraesCS3D02G394600.1">
    <property type="protein sequence ID" value="TraesCS3D02G394600.1"/>
    <property type="gene ID" value="TraesCS3D02G394600"/>
</dbReference>
<dbReference type="AlphaFoldDB" id="A0A3B6GYC8"/>
<keyword evidence="2" id="KW-0472">Membrane</keyword>
<reference evidence="3" key="1">
    <citation type="submission" date="2018-08" db="EMBL/GenBank/DDBJ databases">
        <authorList>
            <person name="Rossello M."/>
        </authorList>
    </citation>
    <scope>NUCLEOTIDE SEQUENCE [LARGE SCALE GENOMIC DNA]</scope>
    <source>
        <strain evidence="3">cv. Chinese Spring</strain>
    </source>
</reference>
<name>A0A3B6GYC8_WHEAT</name>
<dbReference type="Proteomes" id="UP000019116">
    <property type="component" value="Chromosome 3D"/>
</dbReference>
<organism evidence="3">
    <name type="scientific">Triticum aestivum</name>
    <name type="common">Wheat</name>
    <dbReference type="NCBI Taxonomy" id="4565"/>
    <lineage>
        <taxon>Eukaryota</taxon>
        <taxon>Viridiplantae</taxon>
        <taxon>Streptophyta</taxon>
        <taxon>Embryophyta</taxon>
        <taxon>Tracheophyta</taxon>
        <taxon>Spermatophyta</taxon>
        <taxon>Magnoliopsida</taxon>
        <taxon>Liliopsida</taxon>
        <taxon>Poales</taxon>
        <taxon>Poaceae</taxon>
        <taxon>BOP clade</taxon>
        <taxon>Pooideae</taxon>
        <taxon>Triticodae</taxon>
        <taxon>Triticeae</taxon>
        <taxon>Triticinae</taxon>
        <taxon>Triticum</taxon>
    </lineage>
</organism>
<dbReference type="EnsemblPlants" id="TraesCS3D02G394600.1">
    <property type="protein sequence ID" value="TraesCS3D02G394600.1"/>
    <property type="gene ID" value="TraesCS3D02G394600"/>
</dbReference>